<comment type="caution">
    <text evidence="1">The sequence shown here is derived from an EMBL/GenBank/DDBJ whole genome shotgun (WGS) entry which is preliminary data.</text>
</comment>
<gene>
    <name evidence="1" type="ORF">H7K38_23415</name>
</gene>
<dbReference type="AlphaFoldDB" id="A0AA42C1L2"/>
<proteinExistence type="predicted"/>
<protein>
    <submittedName>
        <fullName evidence="1">Uncharacterized protein</fullName>
    </submittedName>
</protein>
<dbReference type="RefSeq" id="WP_142276575.1">
    <property type="nucleotide sequence ID" value="NZ_JACKVH010000022.1"/>
</dbReference>
<reference evidence="1" key="2">
    <citation type="journal article" date="2022" name="BMC Genomics">
        <title>Comparative genome analysis of mycobacteria focusing on tRNA and non-coding RNA.</title>
        <authorList>
            <person name="Behra P.R.K."/>
            <person name="Pettersson B.M.F."/>
            <person name="Ramesh M."/>
            <person name="Das S."/>
            <person name="Dasgupta S."/>
            <person name="Kirsebom L.A."/>
        </authorList>
    </citation>
    <scope>NUCLEOTIDE SEQUENCE</scope>
    <source>
        <strain evidence="1">CCUG 55640</strain>
    </source>
</reference>
<evidence type="ECO:0000313" key="1">
    <source>
        <dbReference type="EMBL" id="MCV7381582.1"/>
    </source>
</evidence>
<sequence length="163" mass="19125">MASRASVFPSDRKAARQYFNETFQEFFRAYPRHIDQTQAYNVFLDLMQEGVDPQMLIERAQSYARNVDPKDMRWVPSPKNWLAGRRWEDVDLFTDQFMSVREFFEDAYTRADAAAVCGRYGFVYTPRPTPDGADPAVWREDQRRIWIGQIANHILNGHPLPDD</sequence>
<organism evidence="1 2">
    <name type="scientific">Mycobacterium alsense</name>
    <dbReference type="NCBI Taxonomy" id="324058"/>
    <lineage>
        <taxon>Bacteria</taxon>
        <taxon>Bacillati</taxon>
        <taxon>Actinomycetota</taxon>
        <taxon>Actinomycetes</taxon>
        <taxon>Mycobacteriales</taxon>
        <taxon>Mycobacteriaceae</taxon>
        <taxon>Mycobacterium</taxon>
    </lineage>
</organism>
<accession>A0AA42C1L2</accession>
<dbReference type="Proteomes" id="UP001141650">
    <property type="component" value="Unassembled WGS sequence"/>
</dbReference>
<name>A0AA42C1L2_9MYCO</name>
<reference evidence="1" key="1">
    <citation type="submission" date="2020-07" db="EMBL/GenBank/DDBJ databases">
        <authorList>
            <person name="Pettersson B.M.F."/>
            <person name="Behra P.R.K."/>
            <person name="Ramesh M."/>
            <person name="Das S."/>
            <person name="Dasgupta S."/>
            <person name="Kirsebom L.A."/>
        </authorList>
    </citation>
    <scope>NUCLEOTIDE SEQUENCE</scope>
    <source>
        <strain evidence="1">CCUG 55640</strain>
    </source>
</reference>
<dbReference type="EMBL" id="JACKVH010000022">
    <property type="protein sequence ID" value="MCV7381582.1"/>
    <property type="molecule type" value="Genomic_DNA"/>
</dbReference>
<evidence type="ECO:0000313" key="2">
    <source>
        <dbReference type="Proteomes" id="UP001141650"/>
    </source>
</evidence>